<evidence type="ECO:0000313" key="4">
    <source>
        <dbReference type="EMBL" id="PYE38525.1"/>
    </source>
</evidence>
<feature type="domain" description="YHYH" evidence="3">
    <location>
        <begin position="284"/>
        <end position="380"/>
    </location>
</feature>
<dbReference type="Pfam" id="PF14240">
    <property type="entry name" value="YHYH"/>
    <property type="match status" value="1"/>
</dbReference>
<dbReference type="PANTHER" id="PTHR30289:SF8">
    <property type="entry name" value="YHYH DOMAIN-CONTAINING PROTEIN"/>
    <property type="match status" value="1"/>
</dbReference>
<evidence type="ECO:0000256" key="2">
    <source>
        <dbReference type="SAM" id="SignalP"/>
    </source>
</evidence>
<comment type="caution">
    <text evidence="4">The sequence shown here is derived from an EMBL/GenBank/DDBJ whole genome shotgun (WGS) entry which is preliminary data.</text>
</comment>
<evidence type="ECO:0000313" key="5">
    <source>
        <dbReference type="Proteomes" id="UP000247746"/>
    </source>
</evidence>
<sequence length="512" mass="56346">MTLIKTARAFSLLAIVTAIQVSSLTSAYAHDPSAHTLPAKEWQITGQPSVAADFIKLEDDMVYLTDSHHQLLSFNLSDFSANDQTYILEKNAHIQAINQLAVIENLVSSNQLTAIQNTSDTTVIANDNGTALNKIDAESSVITDNSDMRSVLFFYLLGGLVLASGLVFFYVLNIRHKKNRTSKVAYSVFGVLGSAALLVACSSTETAQNIGEKTKEAVAHLPVPANDIDFMTSVFGSFDNVSTHHDDKYLYVESNGVPSHEMMTGITSWQQQVPIDQDYTNENSWVIPLQPELADEPLMAKDNFMKGAIAIAANGIPIFNPLNNRGEDAKAFGELDNWGGHSGRADDYHYHLAPTHLQSQVGEGKPIAYALDGFPVYGETDDELDEYLGKFNEDGSYEYHATSEFPYLIAGLRGKVTVNPDTTAPENEIAPQAHTHGVRPALTPLRGAEITDYKIISPTQYSLTYTHDGQEHKLNYGWGATEATKDTYTFEFIDPEGTTVQTYKRTDDIQKK</sequence>
<reference evidence="4 5" key="1">
    <citation type="submission" date="2018-06" db="EMBL/GenBank/DDBJ databases">
        <title>Genomic Encyclopedia of Type Strains, Phase III (KMG-III): the genomes of soil and plant-associated and newly described type strains.</title>
        <authorList>
            <person name="Whitman W."/>
        </authorList>
    </citation>
    <scope>NUCLEOTIDE SEQUENCE [LARGE SCALE GENOMIC DNA]</scope>
    <source>
        <strain evidence="4 5">CECT 5889</strain>
    </source>
</reference>
<feature type="chain" id="PRO_5016179607" evidence="2">
    <location>
        <begin position="30"/>
        <end position="512"/>
    </location>
</feature>
<dbReference type="AlphaFoldDB" id="A0A2V4VI64"/>
<dbReference type="InterPro" id="IPR025924">
    <property type="entry name" value="YHYH_dom"/>
</dbReference>
<keyword evidence="2" id="KW-0732">Signal</keyword>
<accession>A0A2V4VI64</accession>
<organism evidence="4 5">
    <name type="scientific">Psychrobacter fozii</name>
    <dbReference type="NCBI Taxonomy" id="198480"/>
    <lineage>
        <taxon>Bacteria</taxon>
        <taxon>Pseudomonadati</taxon>
        <taxon>Pseudomonadota</taxon>
        <taxon>Gammaproteobacteria</taxon>
        <taxon>Moraxellales</taxon>
        <taxon>Moraxellaceae</taxon>
        <taxon>Psychrobacter</taxon>
    </lineage>
</organism>
<keyword evidence="5" id="KW-1185">Reference proteome</keyword>
<keyword evidence="1" id="KW-0472">Membrane</keyword>
<feature type="transmembrane region" description="Helical" evidence="1">
    <location>
        <begin position="152"/>
        <end position="172"/>
    </location>
</feature>
<keyword evidence="1" id="KW-1133">Transmembrane helix</keyword>
<dbReference type="Proteomes" id="UP000247746">
    <property type="component" value="Unassembled WGS sequence"/>
</dbReference>
<dbReference type="PANTHER" id="PTHR30289">
    <property type="entry name" value="UNCHARACTERIZED PROTEIN YBCL-RELATED"/>
    <property type="match status" value="1"/>
</dbReference>
<dbReference type="EMBL" id="QJSU01000007">
    <property type="protein sequence ID" value="PYE38525.1"/>
    <property type="molecule type" value="Genomic_DNA"/>
</dbReference>
<keyword evidence="1" id="KW-0812">Transmembrane</keyword>
<feature type="signal peptide" evidence="2">
    <location>
        <begin position="1"/>
        <end position="29"/>
    </location>
</feature>
<evidence type="ECO:0000259" key="3">
    <source>
        <dbReference type="Pfam" id="PF14240"/>
    </source>
</evidence>
<gene>
    <name evidence="4" type="ORF">DFP82_107148</name>
</gene>
<dbReference type="RefSeq" id="WP_220034738.1">
    <property type="nucleotide sequence ID" value="NZ_QJSU01000007.1"/>
</dbReference>
<feature type="transmembrane region" description="Helical" evidence="1">
    <location>
        <begin position="184"/>
        <end position="200"/>
    </location>
</feature>
<protein>
    <submittedName>
        <fullName evidence="4">YHYH protein</fullName>
    </submittedName>
</protein>
<evidence type="ECO:0000256" key="1">
    <source>
        <dbReference type="SAM" id="Phobius"/>
    </source>
</evidence>
<proteinExistence type="predicted"/>
<name>A0A2V4VI64_9GAMM</name>